<dbReference type="Pfam" id="PF07963">
    <property type="entry name" value="N_methyl"/>
    <property type="match status" value="1"/>
</dbReference>
<dbReference type="InterPro" id="IPR002416">
    <property type="entry name" value="T2SS_protein-GspH"/>
</dbReference>
<dbReference type="PRINTS" id="PR00885">
    <property type="entry name" value="BCTERIALGSPH"/>
</dbReference>
<dbReference type="RefSeq" id="WP_281392519.1">
    <property type="nucleotide sequence ID" value="NZ_BSPS01000046.1"/>
</dbReference>
<accession>A0A7W6FR17</accession>
<dbReference type="NCBIfam" id="TIGR02532">
    <property type="entry name" value="IV_pilin_GFxxxE"/>
    <property type="match status" value="1"/>
</dbReference>
<protein>
    <recommendedName>
        <fullName evidence="2">Type II secretion system protein H</fullName>
    </recommendedName>
    <alternativeName>
        <fullName evidence="10">General secretion pathway protein H</fullName>
    </alternativeName>
</protein>
<evidence type="ECO:0000256" key="2">
    <source>
        <dbReference type="ARBA" id="ARBA00021549"/>
    </source>
</evidence>
<evidence type="ECO:0000256" key="9">
    <source>
        <dbReference type="ARBA" id="ARBA00025772"/>
    </source>
</evidence>
<keyword evidence="6 11" id="KW-0812">Transmembrane</keyword>
<dbReference type="Pfam" id="PF12019">
    <property type="entry name" value="GspH"/>
    <property type="match status" value="1"/>
</dbReference>
<dbReference type="InterPro" id="IPR022346">
    <property type="entry name" value="T2SS_GspH"/>
</dbReference>
<dbReference type="AlphaFoldDB" id="A0A7W6FR17"/>
<proteinExistence type="inferred from homology"/>
<dbReference type="Proteomes" id="UP000571950">
    <property type="component" value="Unassembled WGS sequence"/>
</dbReference>
<dbReference type="SUPFAM" id="SSF54523">
    <property type="entry name" value="Pili subunits"/>
    <property type="match status" value="1"/>
</dbReference>
<evidence type="ECO:0000256" key="5">
    <source>
        <dbReference type="ARBA" id="ARBA00022519"/>
    </source>
</evidence>
<keyword evidence="7 11" id="KW-1133">Transmembrane helix</keyword>
<dbReference type="InterPro" id="IPR012902">
    <property type="entry name" value="N_methyl_site"/>
</dbReference>
<comment type="similarity">
    <text evidence="9">Belongs to the GSP H family.</text>
</comment>
<evidence type="ECO:0000256" key="6">
    <source>
        <dbReference type="ARBA" id="ARBA00022692"/>
    </source>
</evidence>
<keyword evidence="8 11" id="KW-0472">Membrane</keyword>
<evidence type="ECO:0000256" key="3">
    <source>
        <dbReference type="ARBA" id="ARBA00022475"/>
    </source>
</evidence>
<keyword evidence="3" id="KW-1003">Cell membrane</keyword>
<gene>
    <name evidence="13" type="ORF">GGR43_003434</name>
</gene>
<evidence type="ECO:0000256" key="7">
    <source>
        <dbReference type="ARBA" id="ARBA00022989"/>
    </source>
</evidence>
<evidence type="ECO:0000256" key="10">
    <source>
        <dbReference type="ARBA" id="ARBA00030775"/>
    </source>
</evidence>
<dbReference type="GO" id="GO:0015628">
    <property type="term" value="P:protein secretion by the type II secretion system"/>
    <property type="evidence" value="ECO:0007669"/>
    <property type="project" value="InterPro"/>
</dbReference>
<comment type="subcellular location">
    <subcellularLocation>
        <location evidence="1">Cell inner membrane</location>
        <topology evidence="1">Single-pass membrane protein</topology>
    </subcellularLocation>
</comment>
<organism evidence="13 14">
    <name type="scientific">Sphingobium jiangsuense</name>
    <dbReference type="NCBI Taxonomy" id="870476"/>
    <lineage>
        <taxon>Bacteria</taxon>
        <taxon>Pseudomonadati</taxon>
        <taxon>Pseudomonadota</taxon>
        <taxon>Alphaproteobacteria</taxon>
        <taxon>Sphingomonadales</taxon>
        <taxon>Sphingomonadaceae</taxon>
        <taxon>Sphingobium</taxon>
    </lineage>
</organism>
<evidence type="ECO:0000256" key="8">
    <source>
        <dbReference type="ARBA" id="ARBA00023136"/>
    </source>
</evidence>
<dbReference type="EMBL" id="JACIDT010000014">
    <property type="protein sequence ID" value="MBB3927701.1"/>
    <property type="molecule type" value="Genomic_DNA"/>
</dbReference>
<feature type="domain" description="General secretion pathway GspH" evidence="12">
    <location>
        <begin position="54"/>
        <end position="158"/>
    </location>
</feature>
<evidence type="ECO:0000256" key="11">
    <source>
        <dbReference type="SAM" id="Phobius"/>
    </source>
</evidence>
<dbReference type="GO" id="GO:0015627">
    <property type="term" value="C:type II protein secretion system complex"/>
    <property type="evidence" value="ECO:0007669"/>
    <property type="project" value="InterPro"/>
</dbReference>
<name>A0A7W6FR17_9SPHN</name>
<comment type="caution">
    <text evidence="13">The sequence shown here is derived from an EMBL/GenBank/DDBJ whole genome shotgun (WGS) entry which is preliminary data.</text>
</comment>
<evidence type="ECO:0000259" key="12">
    <source>
        <dbReference type="Pfam" id="PF12019"/>
    </source>
</evidence>
<reference evidence="13 14" key="1">
    <citation type="submission" date="2020-08" db="EMBL/GenBank/DDBJ databases">
        <title>Genomic Encyclopedia of Type Strains, Phase IV (KMG-IV): sequencing the most valuable type-strain genomes for metagenomic binning, comparative biology and taxonomic classification.</title>
        <authorList>
            <person name="Goeker M."/>
        </authorList>
    </citation>
    <scope>NUCLEOTIDE SEQUENCE [LARGE SCALE GENOMIC DNA]</scope>
    <source>
        <strain evidence="13 14">DSM 26189</strain>
    </source>
</reference>
<dbReference type="GO" id="GO:0005886">
    <property type="term" value="C:plasma membrane"/>
    <property type="evidence" value="ECO:0007669"/>
    <property type="project" value="UniProtKB-SubCell"/>
</dbReference>
<evidence type="ECO:0000313" key="14">
    <source>
        <dbReference type="Proteomes" id="UP000571950"/>
    </source>
</evidence>
<dbReference type="InterPro" id="IPR045584">
    <property type="entry name" value="Pilin-like"/>
</dbReference>
<keyword evidence="4" id="KW-0488">Methylation</keyword>
<keyword evidence="14" id="KW-1185">Reference proteome</keyword>
<keyword evidence="5" id="KW-0997">Cell inner membrane</keyword>
<dbReference type="Gene3D" id="3.55.40.10">
    <property type="entry name" value="minor pseudopilin epsh domain"/>
    <property type="match status" value="1"/>
</dbReference>
<evidence type="ECO:0000313" key="13">
    <source>
        <dbReference type="EMBL" id="MBB3927701.1"/>
    </source>
</evidence>
<evidence type="ECO:0000256" key="1">
    <source>
        <dbReference type="ARBA" id="ARBA00004377"/>
    </source>
</evidence>
<feature type="transmembrane region" description="Helical" evidence="11">
    <location>
        <begin position="20"/>
        <end position="43"/>
    </location>
</feature>
<dbReference type="PROSITE" id="PS00409">
    <property type="entry name" value="PROKAR_NTER_METHYL"/>
    <property type="match status" value="1"/>
</dbReference>
<evidence type="ECO:0000256" key="4">
    <source>
        <dbReference type="ARBA" id="ARBA00022481"/>
    </source>
</evidence>
<sequence length="164" mass="17403">MGRSAEHGFTSLGRSAEHGFTLVELMVVIAIMGFASAAVMLAVPDPRGRLVDDADRFAARLAAARDQAVIAARPAAIWVSPGAYGFETRDRDRWSEPADAPFPVTHWRAGTRALVGQDGKTGGRLMLSFDSTGLPAQPARITLMRDEESVAVTLDGAGRVRVGG</sequence>